<name>A0A5J5ECH0_9PEZI</name>
<keyword evidence="1" id="KW-0472">Membrane</keyword>
<dbReference type="EMBL" id="VXIS01000605">
    <property type="protein sequence ID" value="KAA8892749.1"/>
    <property type="molecule type" value="Genomic_DNA"/>
</dbReference>
<evidence type="ECO:0000256" key="1">
    <source>
        <dbReference type="SAM" id="Phobius"/>
    </source>
</evidence>
<proteinExistence type="predicted"/>
<evidence type="ECO:0000313" key="3">
    <source>
        <dbReference type="Proteomes" id="UP000326924"/>
    </source>
</evidence>
<sequence>MWRRIKKKKKKERVQNVDRFPIVPVIPSLFDIQEEEDGSRHSGDITFFFFFFSLCHPLPESAVLHRYALAHQNQNLSKPHSRTPPPRDSEYLSHTTLSFFLFLFFYFLFRSFCLSVLPIISLPSCFPQICAPEASDRLGCGFWSRCGLVHPIEPGQLQTI</sequence>
<gene>
    <name evidence="2" type="ORF">FN846DRAFT_631521</name>
</gene>
<dbReference type="AlphaFoldDB" id="A0A5J5ECH0"/>
<dbReference type="InParanoid" id="A0A5J5ECH0"/>
<feature type="transmembrane region" description="Helical" evidence="1">
    <location>
        <begin position="97"/>
        <end position="120"/>
    </location>
</feature>
<protein>
    <submittedName>
        <fullName evidence="2">Uncharacterized protein</fullName>
    </submittedName>
</protein>
<evidence type="ECO:0000313" key="2">
    <source>
        <dbReference type="EMBL" id="KAA8892749.1"/>
    </source>
</evidence>
<reference evidence="2 3" key="1">
    <citation type="submission" date="2019-09" db="EMBL/GenBank/DDBJ databases">
        <title>Draft genome of the ectomycorrhizal ascomycete Sphaerosporella brunnea.</title>
        <authorList>
            <consortium name="DOE Joint Genome Institute"/>
            <person name="Benucci G.M."/>
            <person name="Marozzi G."/>
            <person name="Antonielli L."/>
            <person name="Sanchez S."/>
            <person name="Marco P."/>
            <person name="Wang X."/>
            <person name="Falini L.B."/>
            <person name="Barry K."/>
            <person name="Haridas S."/>
            <person name="Lipzen A."/>
            <person name="Labutti K."/>
            <person name="Grigoriev I.V."/>
            <person name="Murat C."/>
            <person name="Martin F."/>
            <person name="Albertini E."/>
            <person name="Donnini D."/>
            <person name="Bonito G."/>
        </authorList>
    </citation>
    <scope>NUCLEOTIDE SEQUENCE [LARGE SCALE GENOMIC DNA]</scope>
    <source>
        <strain evidence="2 3">Sb_GMNB300</strain>
    </source>
</reference>
<keyword evidence="3" id="KW-1185">Reference proteome</keyword>
<accession>A0A5J5ECH0</accession>
<organism evidence="2 3">
    <name type="scientific">Sphaerosporella brunnea</name>
    <dbReference type="NCBI Taxonomy" id="1250544"/>
    <lineage>
        <taxon>Eukaryota</taxon>
        <taxon>Fungi</taxon>
        <taxon>Dikarya</taxon>
        <taxon>Ascomycota</taxon>
        <taxon>Pezizomycotina</taxon>
        <taxon>Pezizomycetes</taxon>
        <taxon>Pezizales</taxon>
        <taxon>Pyronemataceae</taxon>
        <taxon>Sphaerosporella</taxon>
    </lineage>
</organism>
<comment type="caution">
    <text evidence="2">The sequence shown here is derived from an EMBL/GenBank/DDBJ whole genome shotgun (WGS) entry which is preliminary data.</text>
</comment>
<keyword evidence="1" id="KW-0812">Transmembrane</keyword>
<keyword evidence="1" id="KW-1133">Transmembrane helix</keyword>
<dbReference type="Proteomes" id="UP000326924">
    <property type="component" value="Unassembled WGS sequence"/>
</dbReference>